<dbReference type="EMBL" id="SNRX01000001">
    <property type="protein sequence ID" value="KAA6303478.1"/>
    <property type="molecule type" value="Genomic_DNA"/>
</dbReference>
<dbReference type="PROSITE" id="PS51257">
    <property type="entry name" value="PROKAR_LIPOPROTEIN"/>
    <property type="match status" value="1"/>
</dbReference>
<keyword evidence="1" id="KW-0175">Coiled coil</keyword>
<gene>
    <name evidence="2" type="ORF">EZS26_000029</name>
</gene>
<evidence type="ECO:0000256" key="1">
    <source>
        <dbReference type="SAM" id="Coils"/>
    </source>
</evidence>
<accession>A0A5M8P519</accession>
<evidence type="ECO:0000313" key="3">
    <source>
        <dbReference type="Proteomes" id="UP000324575"/>
    </source>
</evidence>
<name>A0A5M8P519_9BACT</name>
<organism evidence="2 3">
    <name type="scientific">Candidatus Ordinivivax streblomastigis</name>
    <dbReference type="NCBI Taxonomy" id="2540710"/>
    <lineage>
        <taxon>Bacteria</taxon>
        <taxon>Pseudomonadati</taxon>
        <taxon>Bacteroidota</taxon>
        <taxon>Bacteroidia</taxon>
        <taxon>Bacteroidales</taxon>
        <taxon>Candidatus Ordinivivax</taxon>
    </lineage>
</organism>
<sequence length="277" mass="31443">MNKQLISSIVFIAFIFAACRPSGSDTAQSQLQQARQLYEQAHYGSAKTLLAELKKQHPKDYDIQKEALRLTREIDYQEQLRNRSFCDSVLLIGQMKAAELKRSFVLEKTEYDHAGRYVDKLWNPSPELNGNYLKTSVDEWGEIVLTSAYRSDSPIGCNQLKVSIPSGEYADTQVIPFDGGANYRFKDGLGMTSETLTFQKGRDNGVIAFIANHAAANIRLDYLGGKKTSFRMLFEIEKTALNRTVELSAVLSSLEHIQKEKEKAEKRLNYLQEKLQK</sequence>
<proteinExistence type="predicted"/>
<dbReference type="Proteomes" id="UP000324575">
    <property type="component" value="Unassembled WGS sequence"/>
</dbReference>
<protein>
    <recommendedName>
        <fullName evidence="4">Lipoprotein</fullName>
    </recommendedName>
</protein>
<reference evidence="2 3" key="1">
    <citation type="submission" date="2019-03" db="EMBL/GenBank/DDBJ databases">
        <title>Single cell metagenomics reveals metabolic interactions within the superorganism composed of flagellate Streblomastix strix and complex community of Bacteroidetes bacteria on its surface.</title>
        <authorList>
            <person name="Treitli S.C."/>
            <person name="Kolisko M."/>
            <person name="Husnik F."/>
            <person name="Keeling P."/>
            <person name="Hampl V."/>
        </authorList>
    </citation>
    <scope>NUCLEOTIDE SEQUENCE [LARGE SCALE GENOMIC DNA]</scope>
    <source>
        <strain evidence="2">St1</strain>
    </source>
</reference>
<dbReference type="AlphaFoldDB" id="A0A5M8P519"/>
<evidence type="ECO:0008006" key="4">
    <source>
        <dbReference type="Google" id="ProtNLM"/>
    </source>
</evidence>
<comment type="caution">
    <text evidence="2">The sequence shown here is derived from an EMBL/GenBank/DDBJ whole genome shotgun (WGS) entry which is preliminary data.</text>
</comment>
<feature type="coiled-coil region" evidence="1">
    <location>
        <begin position="247"/>
        <end position="274"/>
    </location>
</feature>
<evidence type="ECO:0000313" key="2">
    <source>
        <dbReference type="EMBL" id="KAA6303478.1"/>
    </source>
</evidence>